<keyword evidence="2" id="KW-1185">Reference proteome</keyword>
<reference evidence="1" key="1">
    <citation type="submission" date="2009-09" db="EMBL/GenBank/DDBJ databases">
        <authorList>
            <person name="Weinstock G."/>
            <person name="Sodergren E."/>
            <person name="Clifton S."/>
            <person name="Fulton L."/>
            <person name="Fulton B."/>
            <person name="Courtney L."/>
            <person name="Fronick C."/>
            <person name="Harrison M."/>
            <person name="Strong C."/>
            <person name="Farmer C."/>
            <person name="Delahaunty K."/>
            <person name="Markovic C."/>
            <person name="Hall O."/>
            <person name="Minx P."/>
            <person name="Tomlinson C."/>
            <person name="Mitreva M."/>
            <person name="Nelson J."/>
            <person name="Hou S."/>
            <person name="Wollam A."/>
            <person name="Pepin K.H."/>
            <person name="Johnson M."/>
            <person name="Bhonagiri V."/>
            <person name="Nash W.E."/>
            <person name="Warren W."/>
            <person name="Chinwalla A."/>
            <person name="Mardis E.R."/>
            <person name="Wilson R.K."/>
        </authorList>
    </citation>
    <scope>NUCLEOTIDE SEQUENCE [LARGE SCALE GENOMIC DNA]</scope>
    <source>
        <strain evidence="1">DSM 15470</strain>
    </source>
</reference>
<protein>
    <submittedName>
        <fullName evidence="1">Uncharacterized protein</fullName>
    </submittedName>
</protein>
<gene>
    <name evidence="1" type="ORF">GCWU000321_01294</name>
</gene>
<sequence>MIRRRFFHLSRFVILSRHEFCRVSAFLSHPAFEIQKAGTFRRLK</sequence>
<dbReference type="HOGENOM" id="CLU_3215433_0_0_9"/>
<dbReference type="AlphaFoldDB" id="C9LP20"/>
<proteinExistence type="predicted"/>
<dbReference type="STRING" id="592028.GCWU000321_01294"/>
<accession>C9LP20</accession>
<evidence type="ECO:0000313" key="2">
    <source>
        <dbReference type="Proteomes" id="UP000004736"/>
    </source>
</evidence>
<comment type="caution">
    <text evidence="1">The sequence shown here is derived from an EMBL/GenBank/DDBJ whole genome shotgun (WGS) entry which is preliminary data.</text>
</comment>
<organism evidence="1 2">
    <name type="scientific">Dialister invisus DSM 15470</name>
    <dbReference type="NCBI Taxonomy" id="592028"/>
    <lineage>
        <taxon>Bacteria</taxon>
        <taxon>Bacillati</taxon>
        <taxon>Bacillota</taxon>
        <taxon>Negativicutes</taxon>
        <taxon>Veillonellales</taxon>
        <taxon>Veillonellaceae</taxon>
        <taxon>Dialister</taxon>
    </lineage>
</organism>
<name>C9LP20_9FIRM</name>
<dbReference type="EMBL" id="ACIM02000001">
    <property type="protein sequence ID" value="EEW97306.1"/>
    <property type="molecule type" value="Genomic_DNA"/>
</dbReference>
<evidence type="ECO:0000313" key="1">
    <source>
        <dbReference type="EMBL" id="EEW97306.1"/>
    </source>
</evidence>
<dbReference type="Proteomes" id="UP000004736">
    <property type="component" value="Unassembled WGS sequence"/>
</dbReference>